<keyword evidence="1" id="KW-1133">Transmembrane helix</keyword>
<evidence type="ECO:0000313" key="2">
    <source>
        <dbReference type="EMBL" id="MBM7704277.1"/>
    </source>
</evidence>
<organism evidence="2 3">
    <name type="scientific">Priestia iocasae</name>
    <dbReference type="NCBI Taxonomy" id="2291674"/>
    <lineage>
        <taxon>Bacteria</taxon>
        <taxon>Bacillati</taxon>
        <taxon>Bacillota</taxon>
        <taxon>Bacilli</taxon>
        <taxon>Bacillales</taxon>
        <taxon>Bacillaceae</taxon>
        <taxon>Priestia</taxon>
    </lineage>
</organism>
<gene>
    <name evidence="2" type="ORF">JOC83_003132</name>
</gene>
<protein>
    <submittedName>
        <fullName evidence="2">FtsH-binding integral membrane protein</fullName>
    </submittedName>
</protein>
<feature type="transmembrane region" description="Helical" evidence="1">
    <location>
        <begin position="48"/>
        <end position="66"/>
    </location>
</feature>
<reference evidence="2 3" key="1">
    <citation type="submission" date="2021-01" db="EMBL/GenBank/DDBJ databases">
        <title>Genomic Encyclopedia of Type Strains, Phase IV (KMG-IV): sequencing the most valuable type-strain genomes for metagenomic binning, comparative biology and taxonomic classification.</title>
        <authorList>
            <person name="Goeker M."/>
        </authorList>
    </citation>
    <scope>NUCLEOTIDE SEQUENCE [LARGE SCALE GENOMIC DNA]</scope>
    <source>
        <strain evidence="2 3">DSM 104297</strain>
    </source>
</reference>
<keyword evidence="1" id="KW-0812">Transmembrane</keyword>
<keyword evidence="3" id="KW-1185">Reference proteome</keyword>
<accession>A0ABS2QZA0</accession>
<dbReference type="Proteomes" id="UP000809829">
    <property type="component" value="Unassembled WGS sequence"/>
</dbReference>
<feature type="transmembrane region" description="Helical" evidence="1">
    <location>
        <begin position="15"/>
        <end position="36"/>
    </location>
</feature>
<evidence type="ECO:0000313" key="3">
    <source>
        <dbReference type="Proteomes" id="UP000809829"/>
    </source>
</evidence>
<evidence type="ECO:0000256" key="1">
    <source>
        <dbReference type="SAM" id="Phobius"/>
    </source>
</evidence>
<keyword evidence="1" id="KW-0472">Membrane</keyword>
<dbReference type="EMBL" id="JAFBFC010000006">
    <property type="protein sequence ID" value="MBM7704277.1"/>
    <property type="molecule type" value="Genomic_DNA"/>
</dbReference>
<proteinExistence type="predicted"/>
<comment type="caution">
    <text evidence="2">The sequence shown here is derived from an EMBL/GenBank/DDBJ whole genome shotgun (WGS) entry which is preliminary data.</text>
</comment>
<name>A0ABS2QZA0_9BACI</name>
<dbReference type="RefSeq" id="WP_205188287.1">
    <property type="nucleotide sequence ID" value="NZ_JAFBFC010000006.1"/>
</dbReference>
<sequence length="75" mass="8255">MEIKKKATKALRMGLMVYAIIMSAAITILLAVMMFVFSQDEINSVKSALVGAGGFFYGTSLISLFVRAKFTRKVE</sequence>